<evidence type="ECO:0000313" key="5">
    <source>
        <dbReference type="Proteomes" id="UP001501598"/>
    </source>
</evidence>
<sequence>MTRRVLTVDAEDPVELAERRMLKAGFSALPVVRDIDRLVGIVSLVDVLRAREEPTGSDGTVGGIMTDDVLSLSPTTSAAVVAHRLRSYGELRVMPIVERGRLVGVVTRSDLLRGPRKEPGRLARLLRPSLPDPTPPRLPRPRVEGARLVGEVMTRTGLVTVAPGTPCSRAVELLLANRFTALPVVEPDGTLVGIVSEADLLRDPLAGERGVPPRTVAGAMTRSPTVLYPDTALAQARSLVVDRGFRVLPVVDGGRLVGVLSRSDLL</sequence>
<protein>
    <recommendedName>
        <fullName evidence="3">CBS domain-containing protein</fullName>
    </recommendedName>
</protein>
<dbReference type="SUPFAM" id="SSF54631">
    <property type="entry name" value="CBS-domain pair"/>
    <property type="match status" value="2"/>
</dbReference>
<feature type="domain" description="CBS" evidence="3">
    <location>
        <begin position="65"/>
        <end position="122"/>
    </location>
</feature>
<feature type="domain" description="CBS" evidence="3">
    <location>
        <begin position="153"/>
        <end position="211"/>
    </location>
</feature>
<dbReference type="Gene3D" id="3.10.580.10">
    <property type="entry name" value="CBS-domain"/>
    <property type="match status" value="2"/>
</dbReference>
<evidence type="ECO:0000256" key="2">
    <source>
        <dbReference type="PROSITE-ProRule" id="PRU00703"/>
    </source>
</evidence>
<evidence type="ECO:0000313" key="4">
    <source>
        <dbReference type="EMBL" id="GAA4549959.1"/>
    </source>
</evidence>
<dbReference type="PROSITE" id="PS51371">
    <property type="entry name" value="CBS"/>
    <property type="match status" value="4"/>
</dbReference>
<dbReference type="PANTHER" id="PTHR43080">
    <property type="entry name" value="CBS DOMAIN-CONTAINING PROTEIN CBSX3, MITOCHONDRIAL"/>
    <property type="match status" value="1"/>
</dbReference>
<dbReference type="PANTHER" id="PTHR43080:SF26">
    <property type="entry name" value="REGULATORY PROTEIN"/>
    <property type="match status" value="1"/>
</dbReference>
<comment type="caution">
    <text evidence="4">The sequence shown here is derived from an EMBL/GenBank/DDBJ whole genome shotgun (WGS) entry which is preliminary data.</text>
</comment>
<dbReference type="Pfam" id="PF00571">
    <property type="entry name" value="CBS"/>
    <property type="match status" value="4"/>
</dbReference>
<keyword evidence="5" id="KW-1185">Reference proteome</keyword>
<dbReference type="EMBL" id="BAABGT010000053">
    <property type="protein sequence ID" value="GAA4549959.1"/>
    <property type="molecule type" value="Genomic_DNA"/>
</dbReference>
<dbReference type="InterPro" id="IPR046342">
    <property type="entry name" value="CBS_dom_sf"/>
</dbReference>
<evidence type="ECO:0000259" key="3">
    <source>
        <dbReference type="PROSITE" id="PS51371"/>
    </source>
</evidence>
<keyword evidence="1 2" id="KW-0129">CBS domain</keyword>
<name>A0ABP8RVK5_9PSEU</name>
<feature type="domain" description="CBS" evidence="3">
    <location>
        <begin position="1"/>
        <end position="57"/>
    </location>
</feature>
<accession>A0ABP8RVK5</accession>
<dbReference type="InterPro" id="IPR000644">
    <property type="entry name" value="CBS_dom"/>
</dbReference>
<dbReference type="SMART" id="SM00116">
    <property type="entry name" value="CBS"/>
    <property type="match status" value="4"/>
</dbReference>
<reference evidence="5" key="1">
    <citation type="journal article" date="2019" name="Int. J. Syst. Evol. Microbiol.">
        <title>The Global Catalogue of Microorganisms (GCM) 10K type strain sequencing project: providing services to taxonomists for standard genome sequencing and annotation.</title>
        <authorList>
            <consortium name="The Broad Institute Genomics Platform"/>
            <consortium name="The Broad Institute Genome Sequencing Center for Infectious Disease"/>
            <person name="Wu L."/>
            <person name="Ma J."/>
        </authorList>
    </citation>
    <scope>NUCLEOTIDE SEQUENCE [LARGE SCALE GENOMIC DNA]</scope>
    <source>
        <strain evidence="5">JCM 17906</strain>
    </source>
</reference>
<proteinExistence type="predicted"/>
<dbReference type="InterPro" id="IPR051257">
    <property type="entry name" value="Diverse_CBS-Domain"/>
</dbReference>
<evidence type="ECO:0000256" key="1">
    <source>
        <dbReference type="ARBA" id="ARBA00023122"/>
    </source>
</evidence>
<organism evidence="4 5">
    <name type="scientific">Pseudonocardia xishanensis</name>
    <dbReference type="NCBI Taxonomy" id="630995"/>
    <lineage>
        <taxon>Bacteria</taxon>
        <taxon>Bacillati</taxon>
        <taxon>Actinomycetota</taxon>
        <taxon>Actinomycetes</taxon>
        <taxon>Pseudonocardiales</taxon>
        <taxon>Pseudonocardiaceae</taxon>
        <taxon>Pseudonocardia</taxon>
    </lineage>
</organism>
<dbReference type="Proteomes" id="UP001501598">
    <property type="component" value="Unassembled WGS sequence"/>
</dbReference>
<feature type="domain" description="CBS" evidence="3">
    <location>
        <begin position="220"/>
        <end position="266"/>
    </location>
</feature>
<gene>
    <name evidence="4" type="ORF">GCM10023175_39110</name>
</gene>